<dbReference type="GO" id="GO:0046872">
    <property type="term" value="F:metal ion binding"/>
    <property type="evidence" value="ECO:0007669"/>
    <property type="project" value="InterPro"/>
</dbReference>
<feature type="signal peptide" evidence="5">
    <location>
        <begin position="1"/>
        <end position="20"/>
    </location>
</feature>
<dbReference type="Gene3D" id="3.40.50.1980">
    <property type="entry name" value="Nitrogenase molybdenum iron protein domain"/>
    <property type="match status" value="2"/>
</dbReference>
<dbReference type="Proteomes" id="UP000277864">
    <property type="component" value="Unassembled WGS sequence"/>
</dbReference>
<evidence type="ECO:0000256" key="4">
    <source>
        <dbReference type="RuleBase" id="RU003512"/>
    </source>
</evidence>
<keyword evidence="3 5" id="KW-0732">Signal</keyword>
<dbReference type="PROSITE" id="PS51257">
    <property type="entry name" value="PROKAR_LIPOPROTEIN"/>
    <property type="match status" value="1"/>
</dbReference>
<accession>A0A3S0GE92</accession>
<evidence type="ECO:0000256" key="3">
    <source>
        <dbReference type="ARBA" id="ARBA00022729"/>
    </source>
</evidence>
<dbReference type="InterPro" id="IPR006127">
    <property type="entry name" value="ZnuA-like"/>
</dbReference>
<dbReference type="SUPFAM" id="SSF53807">
    <property type="entry name" value="Helical backbone' metal receptor"/>
    <property type="match status" value="1"/>
</dbReference>
<dbReference type="RefSeq" id="WP_125942385.1">
    <property type="nucleotide sequence ID" value="NZ_PXZH01000001.1"/>
</dbReference>
<reference evidence="6 7" key="1">
    <citation type="submission" date="2018-03" db="EMBL/GenBank/DDBJ databases">
        <authorList>
            <person name="Gulvik C.A."/>
        </authorList>
    </citation>
    <scope>NUCLEOTIDE SEQUENCE [LARGE SCALE GENOMIC DNA]</scope>
    <source>
        <strain evidence="6 7">JCM 31581</strain>
    </source>
</reference>
<evidence type="ECO:0000256" key="1">
    <source>
        <dbReference type="ARBA" id="ARBA00011028"/>
    </source>
</evidence>
<dbReference type="InterPro" id="IPR050492">
    <property type="entry name" value="Bact_metal-bind_prot9"/>
</dbReference>
<gene>
    <name evidence="6" type="ORF">C7P63_01475</name>
</gene>
<keyword evidence="7" id="KW-1185">Reference proteome</keyword>
<evidence type="ECO:0000313" key="6">
    <source>
        <dbReference type="EMBL" id="RST89775.1"/>
    </source>
</evidence>
<dbReference type="PANTHER" id="PTHR42953:SF3">
    <property type="entry name" value="HIGH-AFFINITY ZINC UPTAKE SYSTEM PROTEIN ZNUA"/>
    <property type="match status" value="1"/>
</dbReference>
<dbReference type="EMBL" id="PXZH01000001">
    <property type="protein sequence ID" value="RST89775.1"/>
    <property type="molecule type" value="Genomic_DNA"/>
</dbReference>
<dbReference type="InterPro" id="IPR006129">
    <property type="entry name" value="AdhesinB"/>
</dbReference>
<proteinExistence type="inferred from homology"/>
<comment type="similarity">
    <text evidence="1 4">Belongs to the bacterial solute-binding protein 9 family.</text>
</comment>
<feature type="chain" id="PRO_5039080349" evidence="5">
    <location>
        <begin position="21"/>
        <end position="316"/>
    </location>
</feature>
<evidence type="ECO:0000313" key="7">
    <source>
        <dbReference type="Proteomes" id="UP000277864"/>
    </source>
</evidence>
<dbReference type="PANTHER" id="PTHR42953">
    <property type="entry name" value="HIGH-AFFINITY ZINC UPTAKE SYSTEM PROTEIN ZNUA-RELATED"/>
    <property type="match status" value="1"/>
</dbReference>
<evidence type="ECO:0000256" key="2">
    <source>
        <dbReference type="ARBA" id="ARBA00022448"/>
    </source>
</evidence>
<protein>
    <submittedName>
        <fullName evidence="6">Zinc ABC transporter substrate-binding protein</fullName>
    </submittedName>
</protein>
<dbReference type="GO" id="GO:0007155">
    <property type="term" value="P:cell adhesion"/>
    <property type="evidence" value="ECO:0007669"/>
    <property type="project" value="InterPro"/>
</dbReference>
<dbReference type="GO" id="GO:0030001">
    <property type="term" value="P:metal ion transport"/>
    <property type="evidence" value="ECO:0007669"/>
    <property type="project" value="InterPro"/>
</dbReference>
<dbReference type="CDD" id="cd01017">
    <property type="entry name" value="AdcA"/>
    <property type="match status" value="1"/>
</dbReference>
<dbReference type="InterPro" id="IPR006128">
    <property type="entry name" value="Lipoprotein_PsaA-like"/>
</dbReference>
<evidence type="ECO:0000256" key="5">
    <source>
        <dbReference type="SAM" id="SignalP"/>
    </source>
</evidence>
<dbReference type="PRINTS" id="PR00691">
    <property type="entry name" value="ADHESINB"/>
</dbReference>
<keyword evidence="2 4" id="KW-0813">Transport</keyword>
<comment type="caution">
    <text evidence="6">The sequence shown here is derived from an EMBL/GenBank/DDBJ whole genome shotgun (WGS) entry which is preliminary data.</text>
</comment>
<dbReference type="AlphaFoldDB" id="A0A3S0GE92"/>
<organism evidence="6 7">
    <name type="scientific">Vagococcus humatus</name>
    <dbReference type="NCBI Taxonomy" id="1889241"/>
    <lineage>
        <taxon>Bacteria</taxon>
        <taxon>Bacillati</taxon>
        <taxon>Bacillota</taxon>
        <taxon>Bacilli</taxon>
        <taxon>Lactobacillales</taxon>
        <taxon>Enterococcaceae</taxon>
        <taxon>Vagococcus</taxon>
    </lineage>
</organism>
<dbReference type="OrthoDB" id="9810636at2"/>
<dbReference type="PRINTS" id="PR00690">
    <property type="entry name" value="ADHESNFAMILY"/>
</dbReference>
<name>A0A3S0GE92_9ENTE</name>
<dbReference type="Pfam" id="PF01297">
    <property type="entry name" value="ZnuA"/>
    <property type="match status" value="1"/>
</dbReference>
<sequence length="316" mass="35174">MKRKKRYGVILSLLALFILASCGQKEKETSSSHPSVKVVTTFYPMYDFTKQVVGEEGEVSMLIKGSVEPHDYEPSPKDIAKIQQADVFVYNSKEMETWVPSVLASIDKSQVKVIEASQGISLAKGSDSLEEEADHAHAKDHHHEYDPHVWLDPVLAKQEVQQIRDGLKSVSQLDQSVLTTQAKAYEEKLTQLDQAYQTAFKGATQRVFVTQHAAFGYLAKRYNLTQLPIAGISPDQEPSPASLAKMEKFVKENQVNIIYTEALSSSKVAKTISEATGAELKELSTLESLSAKENKQGLDYLKIMEQNLTALKESIH</sequence>